<accession>A0ABY6G339</accession>
<dbReference type="InterPro" id="IPR001764">
    <property type="entry name" value="Glyco_hydro_3_N"/>
</dbReference>
<dbReference type="InterPro" id="IPR050226">
    <property type="entry name" value="NagZ_Beta-hexosaminidase"/>
</dbReference>
<evidence type="ECO:0000313" key="6">
    <source>
        <dbReference type="EMBL" id="UYG17379.1"/>
    </source>
</evidence>
<dbReference type="RefSeq" id="WP_263594588.1">
    <property type="nucleotide sequence ID" value="NZ_CP107020.1"/>
</dbReference>
<dbReference type="Proteomes" id="UP001164305">
    <property type="component" value="Chromosome"/>
</dbReference>
<feature type="compositionally biased region" description="Gly residues" evidence="4">
    <location>
        <begin position="21"/>
        <end position="33"/>
    </location>
</feature>
<reference evidence="6" key="1">
    <citation type="submission" date="2022-10" db="EMBL/GenBank/DDBJ databases">
        <title>Whole-Genome Sequencing of Brachybacterium huguangmaarense BRM-3, Isolated from Betula schmidtii.</title>
        <authorList>
            <person name="Haam D."/>
        </authorList>
    </citation>
    <scope>NUCLEOTIDE SEQUENCE</scope>
    <source>
        <strain evidence="6">BRM-3</strain>
    </source>
</reference>
<comment type="similarity">
    <text evidence="1">Belongs to the glycosyl hydrolase 3 family.</text>
</comment>
<dbReference type="EMBL" id="CP107020">
    <property type="protein sequence ID" value="UYG17379.1"/>
    <property type="molecule type" value="Genomic_DNA"/>
</dbReference>
<protein>
    <submittedName>
        <fullName evidence="6">Beta-glucosidase</fullName>
    </submittedName>
</protein>
<dbReference type="InterPro" id="IPR036962">
    <property type="entry name" value="Glyco_hydro_3_N_sf"/>
</dbReference>
<dbReference type="PANTHER" id="PTHR30480:SF16">
    <property type="entry name" value="GLYCOSIDE HYDROLASE FAMILY 3 DOMAIN PROTEIN"/>
    <property type="match status" value="1"/>
</dbReference>
<dbReference type="PANTHER" id="PTHR30480">
    <property type="entry name" value="BETA-HEXOSAMINIDASE-RELATED"/>
    <property type="match status" value="1"/>
</dbReference>
<evidence type="ECO:0000256" key="3">
    <source>
        <dbReference type="ARBA" id="ARBA00023295"/>
    </source>
</evidence>
<sequence length="527" mass="53719">MTSDTNPATQGAEALGADGADAGGAGTPGAGTGLAGTWDRDALGVLMAPIEGTTVPEWARGALEGGLASVILFGYNTPSPEAARDLAREIHGISAQALVSIDEEGGDVTRLQAGTGSSLPTAWALGQVDDTALTAEVGAALGGLLHACDLDLALSPVLDVSTDPANPVIGTRAFGATPDLVARHAEAFATGLRSAGVGTCGKHFPGHGATATDSHTDLPRIDLDEHAFRAEHLAPWAIAPRLDAVMTAHILVPALGEGPASISPWSAPLLRDVSRGGFDGLIVTDALDMAAVAADPGVGEAVVRAVEAGADLLCLGTSLRRDDLGMVREAHDALVGAVASGRIRREDLASRALRTREAAGALRRRRRLHGQGDLADALGTLARLGPRAAARAIDIRSAALDGTPVVVVDARGRVDHAARIRPVHLLEALTEKGIDATAAEAVSDLEDDRAVLVVTRLPRADPPEERRLQEVITARPDAIVVHIGVPDAAPAHRHLVLTLGGGLVPMRAAVEALLAAGRTAGATGGSA</sequence>
<feature type="compositionally biased region" description="Low complexity" evidence="4">
    <location>
        <begin position="11"/>
        <end position="20"/>
    </location>
</feature>
<name>A0ABY6G339_9MICO</name>
<dbReference type="SUPFAM" id="SSF51445">
    <property type="entry name" value="(Trans)glycosidases"/>
    <property type="match status" value="1"/>
</dbReference>
<dbReference type="InterPro" id="IPR017853">
    <property type="entry name" value="GH"/>
</dbReference>
<feature type="domain" description="Glycoside hydrolase family 3 N-terminal" evidence="5">
    <location>
        <begin position="65"/>
        <end position="353"/>
    </location>
</feature>
<organism evidence="6 7">
    <name type="scientific">Brachybacterium huguangmaarense</name>
    <dbReference type="NCBI Taxonomy" id="1652028"/>
    <lineage>
        <taxon>Bacteria</taxon>
        <taxon>Bacillati</taxon>
        <taxon>Actinomycetota</taxon>
        <taxon>Actinomycetes</taxon>
        <taxon>Micrococcales</taxon>
        <taxon>Dermabacteraceae</taxon>
        <taxon>Brachybacterium</taxon>
    </lineage>
</organism>
<evidence type="ECO:0000313" key="7">
    <source>
        <dbReference type="Proteomes" id="UP001164305"/>
    </source>
</evidence>
<proteinExistence type="inferred from homology"/>
<dbReference type="Gene3D" id="3.20.20.300">
    <property type="entry name" value="Glycoside hydrolase, family 3, N-terminal domain"/>
    <property type="match status" value="1"/>
</dbReference>
<dbReference type="Pfam" id="PF00933">
    <property type="entry name" value="Glyco_hydro_3"/>
    <property type="match status" value="1"/>
</dbReference>
<evidence type="ECO:0000259" key="5">
    <source>
        <dbReference type="Pfam" id="PF00933"/>
    </source>
</evidence>
<feature type="region of interest" description="Disordered" evidence="4">
    <location>
        <begin position="1"/>
        <end position="33"/>
    </location>
</feature>
<evidence type="ECO:0000256" key="4">
    <source>
        <dbReference type="SAM" id="MobiDB-lite"/>
    </source>
</evidence>
<evidence type="ECO:0000256" key="2">
    <source>
        <dbReference type="ARBA" id="ARBA00022801"/>
    </source>
</evidence>
<keyword evidence="7" id="KW-1185">Reference proteome</keyword>
<keyword evidence="2" id="KW-0378">Hydrolase</keyword>
<gene>
    <name evidence="6" type="ORF">BRM3_02805</name>
</gene>
<keyword evidence="3" id="KW-0326">Glycosidase</keyword>
<evidence type="ECO:0000256" key="1">
    <source>
        <dbReference type="ARBA" id="ARBA00005336"/>
    </source>
</evidence>